<dbReference type="Gene3D" id="3.30.420.240">
    <property type="match status" value="1"/>
</dbReference>
<evidence type="ECO:0000256" key="1">
    <source>
        <dbReference type="ARBA" id="ARBA00022612"/>
    </source>
</evidence>
<evidence type="ECO:0000313" key="3">
    <source>
        <dbReference type="EMBL" id="MDQ4213773.1"/>
    </source>
</evidence>
<evidence type="ECO:0000259" key="2">
    <source>
        <dbReference type="Pfam" id="PF17289"/>
    </source>
</evidence>
<reference evidence="3 4" key="1">
    <citation type="submission" date="2023-08" db="EMBL/GenBank/DDBJ databases">
        <title>Microbacterium sp. nov., isolated from a waste landfill.</title>
        <authorList>
            <person name="Wen W."/>
        </authorList>
    </citation>
    <scope>NUCLEOTIDE SEQUENCE [LARGE SCALE GENOMIC DNA]</scope>
    <source>
        <strain evidence="3 4">ASV81</strain>
    </source>
</reference>
<dbReference type="SUPFAM" id="SSF52540">
    <property type="entry name" value="P-loop containing nucleoside triphosphate hydrolases"/>
    <property type="match status" value="1"/>
</dbReference>
<gene>
    <name evidence="3" type="ORF">RBR11_07575</name>
</gene>
<dbReference type="EMBL" id="JAVFCB010000003">
    <property type="protein sequence ID" value="MDQ4213773.1"/>
    <property type="molecule type" value="Genomic_DNA"/>
</dbReference>
<proteinExistence type="predicted"/>
<evidence type="ECO:0000313" key="4">
    <source>
        <dbReference type="Proteomes" id="UP001230289"/>
    </source>
</evidence>
<dbReference type="Gene3D" id="3.40.50.300">
    <property type="entry name" value="P-loop containing nucleotide triphosphate hydrolases"/>
    <property type="match status" value="1"/>
</dbReference>
<protein>
    <submittedName>
        <fullName evidence="3">Terminase family protein</fullName>
    </submittedName>
</protein>
<organism evidence="3 4">
    <name type="scientific">Microbacterium capsulatum</name>
    <dbReference type="NCBI Taxonomy" id="3041921"/>
    <lineage>
        <taxon>Bacteria</taxon>
        <taxon>Bacillati</taxon>
        <taxon>Actinomycetota</taxon>
        <taxon>Actinomycetes</taxon>
        <taxon>Micrococcales</taxon>
        <taxon>Microbacteriaceae</taxon>
        <taxon>Microbacterium</taxon>
    </lineage>
</organism>
<comment type="caution">
    <text evidence="3">The sequence shown here is derived from an EMBL/GenBank/DDBJ whole genome shotgun (WGS) entry which is preliminary data.</text>
</comment>
<keyword evidence="1" id="KW-1188">Viral release from host cell</keyword>
<keyword evidence="4" id="KW-1185">Reference proteome</keyword>
<dbReference type="Pfam" id="PF03237">
    <property type="entry name" value="Terminase_6N"/>
    <property type="match status" value="1"/>
</dbReference>
<feature type="domain" description="Terminase large subunit gp17-like C-terminal" evidence="2">
    <location>
        <begin position="322"/>
        <end position="468"/>
    </location>
</feature>
<dbReference type="InterPro" id="IPR027417">
    <property type="entry name" value="P-loop_NTPase"/>
</dbReference>
<name>A0ABU0XF79_9MICO</name>
<dbReference type="Proteomes" id="UP001230289">
    <property type="component" value="Unassembled WGS sequence"/>
</dbReference>
<accession>A0ABU0XF79</accession>
<dbReference type="InterPro" id="IPR035421">
    <property type="entry name" value="Terminase_6C"/>
</dbReference>
<sequence>MTKSELATLRDDVQMFATKVLGRPLWPHQLEFCTSRARYRMVCAGRQVGKSAALAVLALWEAARRRDVHVLFVSAGEVAARRLLADCADLASRSELLRGSVLDESKTRLQLSNGSWIMSVPASEKQIRGWSVDLLIVDEAAFITNELWSAAEPSVVARPGSRIVLTSTPFGTDHFFRRLWQLGMSAPGETYESWHWPSSVSPLISEQSLSDIRDHENPITFAREYLAEWADASGALLSPEEIQQSVLDYELVPPELVHWHGRARSVPDWWGRPIRFWEVPRTVAGLDWGSAVDANALAVVACLEDYGLGHLAPDGVTTGDHVFWVPWLEAHHKMQYGTFIERIVNVAKGYHLAGVVSETNGVGAYPTEELARQVDRVTVNGLLGGGQGDDVRTLVNSVWTDNRRKQAMFGRLKGMLQAGRLILPNHPELLKQLAALTMVETAAGNVQISVPESRGHDDLAMALGQALSGIGRTTRMPGEIYRLMPEDAKVVTMPSGTPVVMPPRMLDPVRGGLYGDVFWGGAAGVESPKW</sequence>
<dbReference type="Pfam" id="PF17289">
    <property type="entry name" value="Terminase_6C"/>
    <property type="match status" value="1"/>
</dbReference>
<dbReference type="RefSeq" id="WP_308488710.1">
    <property type="nucleotide sequence ID" value="NZ_JAVFCB010000003.1"/>
</dbReference>